<evidence type="ECO:0000256" key="2">
    <source>
        <dbReference type="ARBA" id="ARBA00004286"/>
    </source>
</evidence>
<evidence type="ECO:0000256" key="10">
    <source>
        <dbReference type="PIRNR" id="PIRNR005719"/>
    </source>
</evidence>
<feature type="coiled-coil region" evidence="11">
    <location>
        <begin position="247"/>
        <end position="341"/>
    </location>
</feature>
<proteinExistence type="inferred from homology"/>
<dbReference type="SUPFAM" id="SSF52540">
    <property type="entry name" value="P-loop containing nucleoside triphosphate hydrolases"/>
    <property type="match status" value="1"/>
</dbReference>
<dbReference type="Gene3D" id="3.40.50.300">
    <property type="entry name" value="P-loop containing nucleotide triphosphate hydrolases"/>
    <property type="match status" value="2"/>
</dbReference>
<keyword evidence="8 10" id="KW-0539">Nucleus</keyword>
<evidence type="ECO:0000256" key="5">
    <source>
        <dbReference type="ARBA" id="ARBA00022618"/>
    </source>
</evidence>
<dbReference type="Gene3D" id="3.30.70.1620">
    <property type="match status" value="1"/>
</dbReference>
<dbReference type="InterPro" id="IPR003395">
    <property type="entry name" value="RecF/RecN/SMC_N"/>
</dbReference>
<feature type="coiled-coil region" evidence="11">
    <location>
        <begin position="173"/>
        <end position="221"/>
    </location>
</feature>
<evidence type="ECO:0000256" key="7">
    <source>
        <dbReference type="ARBA" id="ARBA00023054"/>
    </source>
</evidence>
<evidence type="ECO:0000256" key="4">
    <source>
        <dbReference type="ARBA" id="ARBA00022454"/>
    </source>
</evidence>
<evidence type="ECO:0000256" key="3">
    <source>
        <dbReference type="ARBA" id="ARBA00005597"/>
    </source>
</evidence>
<organism evidence="13 14">
    <name type="scientific">Powellomyces hirtus</name>
    <dbReference type="NCBI Taxonomy" id="109895"/>
    <lineage>
        <taxon>Eukaryota</taxon>
        <taxon>Fungi</taxon>
        <taxon>Fungi incertae sedis</taxon>
        <taxon>Chytridiomycota</taxon>
        <taxon>Chytridiomycota incertae sedis</taxon>
        <taxon>Chytridiomycetes</taxon>
        <taxon>Spizellomycetales</taxon>
        <taxon>Powellomycetaceae</taxon>
        <taxon>Powellomyces</taxon>
    </lineage>
</organism>
<dbReference type="PANTHER" id="PTHR18937:SF12">
    <property type="entry name" value="STRUCTURAL MAINTENANCE OF CHROMOSOMES PROTEIN"/>
    <property type="match status" value="1"/>
</dbReference>
<dbReference type="Proteomes" id="UP000318582">
    <property type="component" value="Unassembled WGS sequence"/>
</dbReference>
<sequence length="1236" mass="140805">MGRLVELEVENFKSYRGRQVIGPFHNFTSVIGPNGSGKSNLMDAISFVLGVKSAQLRSSQLKELIYRGGTDLDADGNDEEAHSGSPNRTYVCAVYESSDKIVTRFTRAVTEAGSSEYRINGKSVTFAKYSTVLEKENILIKAKNFLVFQGDVEAVASQSPKELTRLVEQISGSLELKAEYERLKGLQEQATENSAHTFNKKRGINAEMKQFREQKEEAERFAKLQAQRTKHTRTFLLWKLYHLDKKIEQMESDIQREKGLSEEYDREIADQENRLKDAKRQHARASKELMRAEKHLADKIKEVDDHKPELVRVTERIRHCKRKLETAQENALKTRAEYDREKLSISSLQKDHNDLTKALAKHDSAKRKRDNERGPELDEAALMDYNNKKEEVRRLTFVEKQELTKLQRERKAIEDTRDRLKETREAFGTRNSLLKDQTELLTVRQKKLEGQVHQLQEELEVAKADMNVAETEKRKILRKETEINEKLVATQQQLQQARVDRQDGEKETRRREMLQELKRVFEGVHGRMLDLCKPTQRKYQLAVSIILGRNMDAIVVDTEKIAIDCIQYLREQRKGMATFLPLDTIQAKSPNERLRNLRGAHLALDVIQFDDMHARAMTYACGNALVCDTMDIARDICYNQGVQAKAVSLDGTVIHKTGMITGGQSGQDNRNAQRWDDKDVENLKNNHVVLMQQLQELNKSRRKVSSDEHLRAHLSELEAQLRAATDDLTATVRNLASLREETAHLDDQIRASSPEMSKLEESLLSIDERIEASDVKVREVEQGVFSSFCKSIGVRHVREYEDGQLKMTQEFAEKRMQLETAQAKLLNQLDFEKGKCHATEERLKKLSATIAADEAALEQLNVEKADIETTSEALLKEVDEMTARLQVVKHAVAEKAAVVASMKKEIQRLNKETEGCAKSIAAKDLQIAKLCVDKFSIFRKCKLEEIDLPLLDGSLADISLDQLETAQQNDTDSMDVDEDGGTQTSRMIVQKIRVDFSGLKSTHKEDGSDEAELAFQETLASLSSEIERIAPNMRAIDKLDEVEHKLKDTAKEFDSARKEAKTAKDAFAKVKQERYDLFYNAYTHIRDNIDPIYKELTKSKTFPLGGTAYLSVEDSEEPYNDGIKYHAMPPGKRFRDMELLSGGEKTVAALALLFAIHSYQPAPFFVLDEVDAALDNTNVAKVANYIRRHASDTFQFIVISLKNTFYEKAEALVGIYKDQQRASSRVLTLELDGFLD</sequence>
<dbReference type="InterPro" id="IPR027417">
    <property type="entry name" value="P-loop_NTPase"/>
</dbReference>
<dbReference type="AlphaFoldDB" id="A0A507EFZ4"/>
<dbReference type="CDD" id="cd03275">
    <property type="entry name" value="ABC_SMC1_euk"/>
    <property type="match status" value="2"/>
</dbReference>
<evidence type="ECO:0000313" key="13">
    <source>
        <dbReference type="EMBL" id="TPX62702.1"/>
    </source>
</evidence>
<dbReference type="SUPFAM" id="SSF75553">
    <property type="entry name" value="Smc hinge domain"/>
    <property type="match status" value="1"/>
</dbReference>
<evidence type="ECO:0000256" key="9">
    <source>
        <dbReference type="ARBA" id="ARBA00023306"/>
    </source>
</evidence>
<dbReference type="InterPro" id="IPR028468">
    <property type="entry name" value="Smc1_ABC"/>
</dbReference>
<dbReference type="GO" id="GO:0051301">
    <property type="term" value="P:cell division"/>
    <property type="evidence" value="ECO:0007669"/>
    <property type="project" value="UniProtKB-KW"/>
</dbReference>
<accession>A0A507EFZ4</accession>
<dbReference type="InterPro" id="IPR024704">
    <property type="entry name" value="SMC"/>
</dbReference>
<keyword evidence="7 11" id="KW-0175">Coiled coil</keyword>
<dbReference type="GO" id="GO:0007062">
    <property type="term" value="P:sister chromatid cohesion"/>
    <property type="evidence" value="ECO:0007669"/>
    <property type="project" value="InterPro"/>
</dbReference>
<dbReference type="SMART" id="SM00968">
    <property type="entry name" value="SMC_hinge"/>
    <property type="match status" value="1"/>
</dbReference>
<evidence type="ECO:0000256" key="11">
    <source>
        <dbReference type="SAM" id="Coils"/>
    </source>
</evidence>
<keyword evidence="14" id="KW-1185">Reference proteome</keyword>
<dbReference type="GO" id="GO:0005634">
    <property type="term" value="C:nucleus"/>
    <property type="evidence" value="ECO:0007669"/>
    <property type="project" value="UniProtKB-SubCell"/>
</dbReference>
<dbReference type="EMBL" id="QEAQ01000002">
    <property type="protein sequence ID" value="TPX62702.1"/>
    <property type="molecule type" value="Genomic_DNA"/>
</dbReference>
<name>A0A507EFZ4_9FUNG</name>
<dbReference type="STRING" id="109895.A0A507EFZ4"/>
<evidence type="ECO:0000313" key="14">
    <source>
        <dbReference type="Proteomes" id="UP000318582"/>
    </source>
</evidence>
<dbReference type="InterPro" id="IPR010935">
    <property type="entry name" value="SMC_hinge"/>
</dbReference>
<feature type="coiled-coil region" evidence="11">
    <location>
        <begin position="403"/>
        <end position="507"/>
    </location>
</feature>
<keyword evidence="6" id="KW-0498">Mitosis</keyword>
<dbReference type="Gene3D" id="1.20.1060.20">
    <property type="match status" value="1"/>
</dbReference>
<dbReference type="PANTHER" id="PTHR18937">
    <property type="entry name" value="STRUCTURAL MAINTENANCE OF CHROMOSOMES SMC FAMILY MEMBER"/>
    <property type="match status" value="1"/>
</dbReference>
<feature type="domain" description="SMC hinge" evidence="12">
    <location>
        <begin position="522"/>
        <end position="637"/>
    </location>
</feature>
<comment type="caution">
    <text evidence="13">The sequence shown here is derived from an EMBL/GenBank/DDBJ whole genome shotgun (WGS) entry which is preliminary data.</text>
</comment>
<keyword evidence="4" id="KW-0158">Chromosome</keyword>
<comment type="subcellular location">
    <subcellularLocation>
        <location evidence="2">Chromosome</location>
    </subcellularLocation>
    <subcellularLocation>
        <location evidence="1 10">Nucleus</location>
    </subcellularLocation>
</comment>
<dbReference type="PIRSF" id="PIRSF005719">
    <property type="entry name" value="SMC"/>
    <property type="match status" value="1"/>
</dbReference>
<dbReference type="Pfam" id="PF02463">
    <property type="entry name" value="SMC_N"/>
    <property type="match status" value="1"/>
</dbReference>
<feature type="coiled-coil region" evidence="11">
    <location>
        <begin position="843"/>
        <end position="912"/>
    </location>
</feature>
<dbReference type="GO" id="GO:0005524">
    <property type="term" value="F:ATP binding"/>
    <property type="evidence" value="ECO:0007669"/>
    <property type="project" value="InterPro"/>
</dbReference>
<dbReference type="GO" id="GO:0003677">
    <property type="term" value="F:DNA binding"/>
    <property type="evidence" value="ECO:0007669"/>
    <property type="project" value="TreeGrafter"/>
</dbReference>
<protein>
    <recommendedName>
        <fullName evidence="10">Structural maintenance of chromosomes protein</fullName>
    </recommendedName>
</protein>
<evidence type="ECO:0000256" key="6">
    <source>
        <dbReference type="ARBA" id="ARBA00022776"/>
    </source>
</evidence>
<dbReference type="GO" id="GO:0008278">
    <property type="term" value="C:cohesin complex"/>
    <property type="evidence" value="ECO:0007669"/>
    <property type="project" value="InterPro"/>
</dbReference>
<evidence type="ECO:0000256" key="8">
    <source>
        <dbReference type="ARBA" id="ARBA00023242"/>
    </source>
</evidence>
<feature type="coiled-coil region" evidence="11">
    <location>
        <begin position="680"/>
        <end position="741"/>
    </location>
</feature>
<dbReference type="Pfam" id="PF06470">
    <property type="entry name" value="SMC_hinge"/>
    <property type="match status" value="1"/>
</dbReference>
<dbReference type="GO" id="GO:0016887">
    <property type="term" value="F:ATP hydrolysis activity"/>
    <property type="evidence" value="ECO:0007669"/>
    <property type="project" value="InterPro"/>
</dbReference>
<evidence type="ECO:0000259" key="12">
    <source>
        <dbReference type="SMART" id="SM00968"/>
    </source>
</evidence>
<keyword evidence="9" id="KW-0131">Cell cycle</keyword>
<feature type="coiled-coil region" evidence="11">
    <location>
        <begin position="1032"/>
        <end position="1073"/>
    </location>
</feature>
<reference evidence="13 14" key="1">
    <citation type="journal article" date="2019" name="Sci. Rep.">
        <title>Comparative genomics of chytrid fungi reveal insights into the obligate biotrophic and pathogenic lifestyle of Synchytrium endobioticum.</title>
        <authorList>
            <person name="van de Vossenberg B.T.L.H."/>
            <person name="Warris S."/>
            <person name="Nguyen H.D.T."/>
            <person name="van Gent-Pelzer M.P.E."/>
            <person name="Joly D.L."/>
            <person name="van de Geest H.C."/>
            <person name="Bonants P.J.M."/>
            <person name="Smith D.S."/>
            <person name="Levesque C.A."/>
            <person name="van der Lee T.A.J."/>
        </authorList>
    </citation>
    <scope>NUCLEOTIDE SEQUENCE [LARGE SCALE GENOMIC DNA]</scope>
    <source>
        <strain evidence="13 14">CBS 809.83</strain>
    </source>
</reference>
<comment type="similarity">
    <text evidence="3">Belongs to the SMC family. SMC1 subfamily.</text>
</comment>
<evidence type="ECO:0000256" key="1">
    <source>
        <dbReference type="ARBA" id="ARBA00004123"/>
    </source>
</evidence>
<gene>
    <name evidence="13" type="ORF">PhCBS80983_g00386</name>
</gene>
<dbReference type="InterPro" id="IPR036277">
    <property type="entry name" value="SMC_hinge_sf"/>
</dbReference>
<keyword evidence="5" id="KW-0132">Cell division</keyword>